<reference evidence="2" key="1">
    <citation type="submission" date="2012-04" db="EMBL/GenBank/DDBJ databases">
        <title>The Genome Sequence of Loa loa.</title>
        <authorList>
            <consortium name="The Broad Institute Genome Sequencing Platform"/>
            <consortium name="Broad Institute Genome Sequencing Center for Infectious Disease"/>
            <person name="Nutman T.B."/>
            <person name="Fink D.L."/>
            <person name="Russ C."/>
            <person name="Young S."/>
            <person name="Zeng Q."/>
            <person name="Gargeya S."/>
            <person name="Alvarado L."/>
            <person name="Berlin A."/>
            <person name="Chapman S.B."/>
            <person name="Chen Z."/>
            <person name="Freedman E."/>
            <person name="Gellesch M."/>
            <person name="Goldberg J."/>
            <person name="Griggs A."/>
            <person name="Gujja S."/>
            <person name="Heilman E.R."/>
            <person name="Heiman D."/>
            <person name="Howarth C."/>
            <person name="Mehta T."/>
            <person name="Neiman D."/>
            <person name="Pearson M."/>
            <person name="Roberts A."/>
            <person name="Saif S."/>
            <person name="Shea T."/>
            <person name="Shenoy N."/>
            <person name="Sisk P."/>
            <person name="Stolte C."/>
            <person name="Sykes S."/>
            <person name="White J."/>
            <person name="Yandava C."/>
            <person name="Haas B."/>
            <person name="Henn M.R."/>
            <person name="Nusbaum C."/>
            <person name="Birren B."/>
        </authorList>
    </citation>
    <scope>NUCLEOTIDE SEQUENCE [LARGE SCALE GENOMIC DNA]</scope>
</reference>
<feature type="region of interest" description="Disordered" evidence="1">
    <location>
        <begin position="1"/>
        <end position="41"/>
    </location>
</feature>
<organism evidence="2">
    <name type="scientific">Loa loa</name>
    <name type="common">Eye worm</name>
    <name type="synonym">Filaria loa</name>
    <dbReference type="NCBI Taxonomy" id="7209"/>
    <lineage>
        <taxon>Eukaryota</taxon>
        <taxon>Metazoa</taxon>
        <taxon>Ecdysozoa</taxon>
        <taxon>Nematoda</taxon>
        <taxon>Chromadorea</taxon>
        <taxon>Rhabditida</taxon>
        <taxon>Spirurina</taxon>
        <taxon>Spiruromorpha</taxon>
        <taxon>Filarioidea</taxon>
        <taxon>Onchocercidae</taxon>
        <taxon>Loa</taxon>
    </lineage>
</organism>
<dbReference type="InParanoid" id="A0A1S0TJE1"/>
<dbReference type="AlphaFoldDB" id="A0A1S0TJE1"/>
<feature type="compositionally biased region" description="Polar residues" evidence="1">
    <location>
        <begin position="103"/>
        <end position="112"/>
    </location>
</feature>
<dbReference type="GeneID" id="9951520"/>
<gene>
    <name evidence="2" type="ORF">LOAG_14045</name>
</gene>
<name>A0A1S0TJE1_LOALO</name>
<protein>
    <submittedName>
        <fullName evidence="2">Uncharacterized protein</fullName>
    </submittedName>
</protein>
<feature type="compositionally biased region" description="Basic and acidic residues" evidence="1">
    <location>
        <begin position="8"/>
        <end position="24"/>
    </location>
</feature>
<accession>A0A1S0TJE1</accession>
<evidence type="ECO:0000313" key="2">
    <source>
        <dbReference type="EMBL" id="EFO14476.1"/>
    </source>
</evidence>
<sequence length="112" mass="12034">MMKPRNGLAEREWATLSDDSKESPEMSTISAKINDVGGGGGGGSIPRNRSCFNKITDNQNFAFGYACSVDCCYTGRIPTWRSGKSSGTTPKELGSIVGRIVHGTTSGRKYQH</sequence>
<dbReference type="CTD" id="9951520"/>
<proteinExistence type="predicted"/>
<dbReference type="EMBL" id="JH712436">
    <property type="protein sequence ID" value="EFO14476.1"/>
    <property type="molecule type" value="Genomic_DNA"/>
</dbReference>
<dbReference type="KEGG" id="loa:LOAG_14045"/>
<feature type="region of interest" description="Disordered" evidence="1">
    <location>
        <begin position="83"/>
        <end position="112"/>
    </location>
</feature>
<evidence type="ECO:0000256" key="1">
    <source>
        <dbReference type="SAM" id="MobiDB-lite"/>
    </source>
</evidence>
<dbReference type="RefSeq" id="XP_003149593.1">
    <property type="nucleotide sequence ID" value="XM_003149545.1"/>
</dbReference>